<dbReference type="FunFam" id="3.40.309.10:FF:000009">
    <property type="entry name" value="Aldehyde dehydrogenase A"/>
    <property type="match status" value="1"/>
</dbReference>
<keyword evidence="9" id="KW-0472">Membrane</keyword>
<comment type="caution">
    <text evidence="11">The sequence shown here is derived from an EMBL/GenBank/DDBJ whole genome shotgun (WGS) entry which is preliminary data.</text>
</comment>
<evidence type="ECO:0000256" key="3">
    <source>
        <dbReference type="ARBA" id="ARBA00023002"/>
    </source>
</evidence>
<dbReference type="FunFam" id="3.40.605.10:FF:000012">
    <property type="entry name" value="NAD-dependent succinate-semialdehyde dehydrogenase"/>
    <property type="match status" value="1"/>
</dbReference>
<evidence type="ECO:0000256" key="4">
    <source>
        <dbReference type="ARBA" id="ARBA00024226"/>
    </source>
</evidence>
<proteinExistence type="inferred from homology"/>
<feature type="active site" evidence="6">
    <location>
        <position position="285"/>
    </location>
</feature>
<comment type="similarity">
    <text evidence="1 7">Belongs to the aldehyde dehydrogenase family.</text>
</comment>
<keyword evidence="9" id="KW-0812">Transmembrane</keyword>
<dbReference type="SUPFAM" id="SSF53720">
    <property type="entry name" value="ALDH-like"/>
    <property type="match status" value="1"/>
</dbReference>
<feature type="transmembrane region" description="Helical" evidence="9">
    <location>
        <begin position="177"/>
        <end position="202"/>
    </location>
</feature>
<comment type="catalytic activity">
    <reaction evidence="5">
        <text>an aldehyde + NAD(+) + H2O = a carboxylate + NADH + 2 H(+)</text>
        <dbReference type="Rhea" id="RHEA:16185"/>
        <dbReference type="ChEBI" id="CHEBI:15377"/>
        <dbReference type="ChEBI" id="CHEBI:15378"/>
        <dbReference type="ChEBI" id="CHEBI:17478"/>
        <dbReference type="ChEBI" id="CHEBI:29067"/>
        <dbReference type="ChEBI" id="CHEBI:57540"/>
        <dbReference type="ChEBI" id="CHEBI:57945"/>
        <dbReference type="EC" id="1.2.1.3"/>
    </reaction>
</comment>
<dbReference type="Gene3D" id="3.40.309.10">
    <property type="entry name" value="Aldehyde Dehydrogenase, Chain A, domain 2"/>
    <property type="match status" value="1"/>
</dbReference>
<dbReference type="Pfam" id="PF00171">
    <property type="entry name" value="Aldedh"/>
    <property type="match status" value="1"/>
</dbReference>
<dbReference type="Proteomes" id="UP001307849">
    <property type="component" value="Unassembled WGS sequence"/>
</dbReference>
<dbReference type="EMBL" id="JAVHJM010000004">
    <property type="protein sequence ID" value="KAK6515580.1"/>
    <property type="molecule type" value="Genomic_DNA"/>
</dbReference>
<feature type="region of interest" description="Disordered" evidence="8">
    <location>
        <begin position="34"/>
        <end position="54"/>
    </location>
</feature>
<dbReference type="InterPro" id="IPR016161">
    <property type="entry name" value="Ald_DH/histidinol_DH"/>
</dbReference>
<keyword evidence="2" id="KW-0521">NADP</keyword>
<protein>
    <recommendedName>
        <fullName evidence="4">aldehyde dehydrogenase (NAD(+))</fullName>
        <ecNumber evidence="4">1.2.1.3</ecNumber>
    </recommendedName>
</protein>
<sequence>MNRISNMNADLYCTDDGHFTSITLHSRTLNQDLLHSHSRTRDRNKDNTDRMSNKPVLTTISPITQKPIHTRDEFTPEQIPALVEASKRAFVDFKSSYDLPARQKLVAKALDILDSRADDLARDLTEQMGRPIQYCAKEIKTAVLRGRYMLKASTEALKDVPGDEEAGFKRYIRKEPLGTVLVIFAWNYPYLILVNSLVPALLAGNALILKPSPQTPTVPETFLSVLEEAGLPKNVVQVIHCGNADTLSQLISAPGISSVTFTGSVGGGIATQQAASKRVIPVGLELGGNDPAYIRPDVDIKWAAEEIVDGAVFNSGQSCCSIERVYVHQDIYDKFVDEVVGVVKNYKLGDPFTGANHLGPVISVKSAQNIRKHIEEALKSGAKTLTPDIFGEGEALGETFVRPEILVNVNHDMQVMKEETFGPVIPIQKVSSDEEAIQLMNDSDLGLTASIWTRDVSTGEKLADGVEAGTVFVNRADYPSPDLAWTGWKNSGRGQTLSKFGFDQFVRLKNFHLKQV</sequence>
<dbReference type="EC" id="1.2.1.3" evidence="4"/>
<evidence type="ECO:0000259" key="10">
    <source>
        <dbReference type="Pfam" id="PF00171"/>
    </source>
</evidence>
<evidence type="ECO:0000256" key="5">
    <source>
        <dbReference type="ARBA" id="ARBA00049194"/>
    </source>
</evidence>
<dbReference type="GO" id="GO:0004029">
    <property type="term" value="F:aldehyde dehydrogenase (NAD+) activity"/>
    <property type="evidence" value="ECO:0007669"/>
    <property type="project" value="UniProtKB-EC"/>
</dbReference>
<accession>A0AAN8RYC6</accession>
<keyword evidence="9" id="KW-1133">Transmembrane helix</keyword>
<keyword evidence="3 7" id="KW-0560">Oxidoreductase</keyword>
<evidence type="ECO:0000313" key="11">
    <source>
        <dbReference type="EMBL" id="KAK6515580.1"/>
    </source>
</evidence>
<feature type="compositionally biased region" description="Basic and acidic residues" evidence="8">
    <location>
        <begin position="39"/>
        <end position="52"/>
    </location>
</feature>
<dbReference type="InterPro" id="IPR015590">
    <property type="entry name" value="Aldehyde_DH_dom"/>
</dbReference>
<evidence type="ECO:0000256" key="9">
    <source>
        <dbReference type="SAM" id="Phobius"/>
    </source>
</evidence>
<dbReference type="PROSITE" id="PS00687">
    <property type="entry name" value="ALDEHYDE_DEHYDR_GLU"/>
    <property type="match status" value="1"/>
</dbReference>
<reference evidence="11 12" key="1">
    <citation type="submission" date="2019-10" db="EMBL/GenBank/DDBJ databases">
        <authorList>
            <person name="Palmer J.M."/>
        </authorList>
    </citation>
    <scope>NUCLEOTIDE SEQUENCE [LARGE SCALE GENOMIC DNA]</scope>
    <source>
        <strain evidence="11 12">TWF506</strain>
    </source>
</reference>
<dbReference type="InterPro" id="IPR016163">
    <property type="entry name" value="Ald_DH_C"/>
</dbReference>
<dbReference type="CDD" id="cd07102">
    <property type="entry name" value="ALDH_EDX86601"/>
    <property type="match status" value="1"/>
</dbReference>
<gene>
    <name evidence="11" type="ORF">TWF506_007909</name>
</gene>
<dbReference type="AlphaFoldDB" id="A0AAN8RYC6"/>
<evidence type="ECO:0000256" key="7">
    <source>
        <dbReference type="RuleBase" id="RU003345"/>
    </source>
</evidence>
<organism evidence="11 12">
    <name type="scientific">Arthrobotrys conoides</name>
    <dbReference type="NCBI Taxonomy" id="74498"/>
    <lineage>
        <taxon>Eukaryota</taxon>
        <taxon>Fungi</taxon>
        <taxon>Dikarya</taxon>
        <taxon>Ascomycota</taxon>
        <taxon>Pezizomycotina</taxon>
        <taxon>Orbiliomycetes</taxon>
        <taxon>Orbiliales</taxon>
        <taxon>Orbiliaceae</taxon>
        <taxon>Arthrobotrys</taxon>
    </lineage>
</organism>
<dbReference type="Gene3D" id="3.40.605.10">
    <property type="entry name" value="Aldehyde Dehydrogenase, Chain A, domain 1"/>
    <property type="match status" value="1"/>
</dbReference>
<dbReference type="PANTHER" id="PTHR11699">
    <property type="entry name" value="ALDEHYDE DEHYDROGENASE-RELATED"/>
    <property type="match status" value="1"/>
</dbReference>
<feature type="domain" description="Aldehyde dehydrogenase" evidence="10">
    <location>
        <begin position="57"/>
        <end position="510"/>
    </location>
</feature>
<dbReference type="InterPro" id="IPR016162">
    <property type="entry name" value="Ald_DH_N"/>
</dbReference>
<evidence type="ECO:0000256" key="8">
    <source>
        <dbReference type="SAM" id="MobiDB-lite"/>
    </source>
</evidence>
<name>A0AAN8RYC6_9PEZI</name>
<evidence type="ECO:0000256" key="6">
    <source>
        <dbReference type="PROSITE-ProRule" id="PRU10007"/>
    </source>
</evidence>
<evidence type="ECO:0000256" key="2">
    <source>
        <dbReference type="ARBA" id="ARBA00022857"/>
    </source>
</evidence>
<dbReference type="InterPro" id="IPR029510">
    <property type="entry name" value="Ald_DH_CS_GLU"/>
</dbReference>
<evidence type="ECO:0000256" key="1">
    <source>
        <dbReference type="ARBA" id="ARBA00009986"/>
    </source>
</evidence>
<keyword evidence="12" id="KW-1185">Reference proteome</keyword>
<evidence type="ECO:0000313" key="12">
    <source>
        <dbReference type="Proteomes" id="UP001307849"/>
    </source>
</evidence>